<reference evidence="3" key="3">
    <citation type="submission" date="2025-09" db="UniProtKB">
        <authorList>
            <consortium name="Ensembl"/>
        </authorList>
    </citation>
    <scope>IDENTIFICATION</scope>
</reference>
<keyword evidence="1" id="KW-1133">Transmembrane helix</keyword>
<protein>
    <submittedName>
        <fullName evidence="3">Uncharacterized protein</fullName>
    </submittedName>
</protein>
<dbReference type="Bgee" id="ENSMODG00000047494">
    <property type="expression patterns" value="Expressed in liver and 5 other cell types or tissues"/>
</dbReference>
<feature type="chain" id="PRO_5023909599" evidence="2">
    <location>
        <begin position="23"/>
        <end position="92"/>
    </location>
</feature>
<keyword evidence="4" id="KW-1185">Reference proteome</keyword>
<reference evidence="3" key="2">
    <citation type="submission" date="2025-08" db="UniProtKB">
        <authorList>
            <consortium name="Ensembl"/>
        </authorList>
    </citation>
    <scope>IDENTIFICATION</scope>
</reference>
<sequence length="92" mass="10457">MASLGLFFTLCGISILIIEIRTYSPIVPSLHTVCAYTLLPLITRDKPLGMLLERNRPYDVLRRQKLVLMGSFLSIPLVTRILMAICIYKPFC</sequence>
<reference evidence="3 4" key="1">
    <citation type="journal article" date="2007" name="Nature">
        <title>Genome of the marsupial Monodelphis domestica reveals innovation in non-coding sequences.</title>
        <authorList>
            <person name="Mikkelsen T.S."/>
            <person name="Wakefield M.J."/>
            <person name="Aken B."/>
            <person name="Amemiya C.T."/>
            <person name="Chang J.L."/>
            <person name="Duke S."/>
            <person name="Garber M."/>
            <person name="Gentles A.J."/>
            <person name="Goodstadt L."/>
            <person name="Heger A."/>
            <person name="Jurka J."/>
            <person name="Kamal M."/>
            <person name="Mauceli E."/>
            <person name="Searle S.M."/>
            <person name="Sharpe T."/>
            <person name="Baker M.L."/>
            <person name="Batzer M.A."/>
            <person name="Benos P.V."/>
            <person name="Belov K."/>
            <person name="Clamp M."/>
            <person name="Cook A."/>
            <person name="Cuff J."/>
            <person name="Das R."/>
            <person name="Davidow L."/>
            <person name="Deakin J.E."/>
            <person name="Fazzari M.J."/>
            <person name="Glass J.L."/>
            <person name="Grabherr M."/>
            <person name="Greally J.M."/>
            <person name="Gu W."/>
            <person name="Hore T.A."/>
            <person name="Huttley G.A."/>
            <person name="Kleber M."/>
            <person name="Jirtle R.L."/>
            <person name="Koina E."/>
            <person name="Lee J.T."/>
            <person name="Mahony S."/>
            <person name="Marra M.A."/>
            <person name="Miller R.D."/>
            <person name="Nicholls R.D."/>
            <person name="Oda M."/>
            <person name="Papenfuss A.T."/>
            <person name="Parra Z.E."/>
            <person name="Pollock D.D."/>
            <person name="Ray D.A."/>
            <person name="Schein J.E."/>
            <person name="Speed T.P."/>
            <person name="Thompson K."/>
            <person name="VandeBerg J.L."/>
            <person name="Wade C.M."/>
            <person name="Walker J.A."/>
            <person name="Waters P.D."/>
            <person name="Webber C."/>
            <person name="Weidman J.R."/>
            <person name="Xie X."/>
            <person name="Zody M.C."/>
            <person name="Baldwin J."/>
            <person name="Abdouelleil A."/>
            <person name="Abdulkadir J."/>
            <person name="Abebe A."/>
            <person name="Abera B."/>
            <person name="Abreu J."/>
            <person name="Acer S.C."/>
            <person name="Aftuck L."/>
            <person name="Alexander A."/>
            <person name="An P."/>
            <person name="Anderson E."/>
            <person name="Anderson S."/>
            <person name="Arachi H."/>
            <person name="Azer M."/>
            <person name="Bachantsang P."/>
            <person name="Barry A."/>
            <person name="Bayul T."/>
            <person name="Berlin A."/>
            <person name="Bessette D."/>
            <person name="Bloom T."/>
            <person name="Bloom T."/>
            <person name="Boguslavskiy L."/>
            <person name="Bonnet C."/>
            <person name="Boukhgalter B."/>
            <person name="Bourzgui I."/>
            <person name="Brown A."/>
            <person name="Cahill P."/>
            <person name="Channer S."/>
            <person name="Cheshatsang Y."/>
            <person name="Chuda L."/>
            <person name="Citroen M."/>
            <person name="Collymore A."/>
            <person name="Cooke P."/>
            <person name="Costello M."/>
            <person name="D'Aco K."/>
            <person name="Daza R."/>
            <person name="De Haan G."/>
            <person name="DeGray S."/>
            <person name="DeMaso C."/>
            <person name="Dhargay N."/>
            <person name="Dooley K."/>
            <person name="Dooley E."/>
            <person name="Doricent M."/>
            <person name="Dorje P."/>
            <person name="Dorjee K."/>
            <person name="Dupes A."/>
            <person name="Elong R."/>
            <person name="Falk J."/>
            <person name="Farina A."/>
            <person name="Faro S."/>
            <person name="Ferguson D."/>
            <person name="Fisher S."/>
            <person name="Foley C.D."/>
            <person name="Franke A."/>
            <person name="Friedrich D."/>
            <person name="Gadbois L."/>
            <person name="Gearin G."/>
            <person name="Gearin C.R."/>
            <person name="Giannoukos G."/>
            <person name="Goode T."/>
            <person name="Graham J."/>
            <person name="Grandbois E."/>
            <person name="Grewal S."/>
            <person name="Gyaltsen K."/>
            <person name="Hafez N."/>
            <person name="Hagos B."/>
            <person name="Hall J."/>
            <person name="Henson C."/>
            <person name="Hollinger A."/>
            <person name="Honan T."/>
            <person name="Huard M.D."/>
            <person name="Hughes L."/>
            <person name="Hurhula B."/>
            <person name="Husby M.E."/>
            <person name="Kamat A."/>
            <person name="Kanga B."/>
            <person name="Kashin S."/>
            <person name="Khazanovich D."/>
            <person name="Kisner P."/>
            <person name="Lance K."/>
            <person name="Lara M."/>
            <person name="Lee W."/>
            <person name="Lennon N."/>
            <person name="Letendre F."/>
            <person name="LeVine R."/>
            <person name="Lipovsky A."/>
            <person name="Liu X."/>
            <person name="Liu J."/>
            <person name="Liu S."/>
            <person name="Lokyitsang T."/>
            <person name="Lokyitsang Y."/>
            <person name="Lubonja R."/>
            <person name="Lui A."/>
            <person name="MacDonald P."/>
            <person name="Magnisalis V."/>
            <person name="Maru K."/>
            <person name="Matthews C."/>
            <person name="McCusker W."/>
            <person name="McDonough S."/>
            <person name="Mehta T."/>
            <person name="Meldrim J."/>
            <person name="Meneus L."/>
            <person name="Mihai O."/>
            <person name="Mihalev A."/>
            <person name="Mihova T."/>
            <person name="Mittelman R."/>
            <person name="Mlenga V."/>
            <person name="Montmayeur A."/>
            <person name="Mulrain L."/>
            <person name="Navidi A."/>
            <person name="Naylor J."/>
            <person name="Negash T."/>
            <person name="Nguyen T."/>
            <person name="Nguyen N."/>
            <person name="Nicol R."/>
            <person name="Norbu C."/>
            <person name="Norbu N."/>
            <person name="Novod N."/>
            <person name="O'Neill B."/>
            <person name="Osman S."/>
            <person name="Markiewicz E."/>
            <person name="Oyono O.L."/>
            <person name="Patti C."/>
            <person name="Phunkhang P."/>
            <person name="Pierre F."/>
            <person name="Priest M."/>
            <person name="Raghuraman S."/>
            <person name="Rege F."/>
            <person name="Reyes R."/>
            <person name="Rise C."/>
            <person name="Rogov P."/>
            <person name="Ross K."/>
            <person name="Ryan E."/>
            <person name="Settipalli S."/>
            <person name="Shea T."/>
            <person name="Sherpa N."/>
            <person name="Shi L."/>
            <person name="Shih D."/>
            <person name="Sparrow T."/>
            <person name="Spaulding J."/>
            <person name="Stalker J."/>
            <person name="Stange-Thomann N."/>
            <person name="Stavropoulos S."/>
            <person name="Stone C."/>
            <person name="Strader C."/>
            <person name="Tesfaye S."/>
            <person name="Thomson T."/>
            <person name="Thoulutsang Y."/>
            <person name="Thoulutsang D."/>
            <person name="Topham K."/>
            <person name="Topping I."/>
            <person name="Tsamla T."/>
            <person name="Vassiliev H."/>
            <person name="Vo A."/>
            <person name="Wangchuk T."/>
            <person name="Wangdi T."/>
            <person name="Weiand M."/>
            <person name="Wilkinson J."/>
            <person name="Wilson A."/>
            <person name="Yadav S."/>
            <person name="Young G."/>
            <person name="Yu Q."/>
            <person name="Zembek L."/>
            <person name="Zhong D."/>
            <person name="Zimmer A."/>
            <person name="Zwirko Z."/>
            <person name="Jaffe D.B."/>
            <person name="Alvarez P."/>
            <person name="Brockman W."/>
            <person name="Butler J."/>
            <person name="Chin C."/>
            <person name="Gnerre S."/>
            <person name="MacCallum I."/>
            <person name="Graves J.A."/>
            <person name="Ponting C.P."/>
            <person name="Breen M."/>
            <person name="Samollow P.B."/>
            <person name="Lander E.S."/>
            <person name="Lindblad-Toh K."/>
        </authorList>
    </citation>
    <scope>NUCLEOTIDE SEQUENCE [LARGE SCALE GENOMIC DNA]</scope>
</reference>
<dbReference type="AlphaFoldDB" id="A0A5F8G2P8"/>
<dbReference type="Ensembl" id="ENSMODT00000083220.1">
    <property type="protein sequence ID" value="ENSMODP00000041714.1"/>
    <property type="gene ID" value="ENSMODG00000047494.1"/>
</dbReference>
<feature type="signal peptide" evidence="2">
    <location>
        <begin position="1"/>
        <end position="22"/>
    </location>
</feature>
<keyword evidence="2" id="KW-0732">Signal</keyword>
<feature type="transmembrane region" description="Helical" evidence="1">
    <location>
        <begin position="66"/>
        <end position="91"/>
    </location>
</feature>
<proteinExistence type="predicted"/>
<evidence type="ECO:0000313" key="3">
    <source>
        <dbReference type="Ensembl" id="ENSMODP00000041714.1"/>
    </source>
</evidence>
<evidence type="ECO:0000256" key="2">
    <source>
        <dbReference type="SAM" id="SignalP"/>
    </source>
</evidence>
<dbReference type="InParanoid" id="A0A5F8G2P8"/>
<dbReference type="Proteomes" id="UP000002280">
    <property type="component" value="Chromosome 6"/>
</dbReference>
<name>A0A5F8G2P8_MONDO</name>
<keyword evidence="1" id="KW-0812">Transmembrane</keyword>
<organism evidence="3 4">
    <name type="scientific">Monodelphis domestica</name>
    <name type="common">Gray short-tailed opossum</name>
    <dbReference type="NCBI Taxonomy" id="13616"/>
    <lineage>
        <taxon>Eukaryota</taxon>
        <taxon>Metazoa</taxon>
        <taxon>Chordata</taxon>
        <taxon>Craniata</taxon>
        <taxon>Vertebrata</taxon>
        <taxon>Euteleostomi</taxon>
        <taxon>Mammalia</taxon>
        <taxon>Metatheria</taxon>
        <taxon>Didelphimorphia</taxon>
        <taxon>Didelphidae</taxon>
        <taxon>Monodelphis</taxon>
    </lineage>
</organism>
<accession>A0A5F8G2P8</accession>
<keyword evidence="1" id="KW-0472">Membrane</keyword>
<evidence type="ECO:0000313" key="4">
    <source>
        <dbReference type="Proteomes" id="UP000002280"/>
    </source>
</evidence>
<evidence type="ECO:0000256" key="1">
    <source>
        <dbReference type="SAM" id="Phobius"/>
    </source>
</evidence>